<keyword evidence="2" id="KW-0430">Lectin</keyword>
<dbReference type="GO" id="GO:0005524">
    <property type="term" value="F:ATP binding"/>
    <property type="evidence" value="ECO:0007669"/>
    <property type="project" value="InterPro"/>
</dbReference>
<dbReference type="EnsemblPlants" id="LPERR04G12620.1">
    <property type="protein sequence ID" value="LPERR04G12620.1"/>
    <property type="gene ID" value="LPERR04G12620"/>
</dbReference>
<evidence type="ECO:0000313" key="4">
    <source>
        <dbReference type="EnsemblPlants" id="LPERR04G12620.1"/>
    </source>
</evidence>
<proteinExistence type="predicted"/>
<evidence type="ECO:0000256" key="1">
    <source>
        <dbReference type="ARBA" id="ARBA00022729"/>
    </source>
</evidence>
<name>A0A0D9W670_9ORYZ</name>
<dbReference type="STRING" id="77586.A0A0D9W670"/>
<evidence type="ECO:0000256" key="2">
    <source>
        <dbReference type="ARBA" id="ARBA00022734"/>
    </source>
</evidence>
<dbReference type="PANTHER" id="PTHR47976:SF57">
    <property type="entry name" value="RECEPTOR-LIKE SERINE_THREONINE-PROTEIN KINASE"/>
    <property type="match status" value="1"/>
</dbReference>
<dbReference type="InterPro" id="IPR000719">
    <property type="entry name" value="Prot_kinase_dom"/>
</dbReference>
<protein>
    <recommendedName>
        <fullName evidence="3">Protein kinase domain-containing protein</fullName>
    </recommendedName>
</protein>
<keyword evidence="1" id="KW-0732">Signal</keyword>
<organism evidence="4 5">
    <name type="scientific">Leersia perrieri</name>
    <dbReference type="NCBI Taxonomy" id="77586"/>
    <lineage>
        <taxon>Eukaryota</taxon>
        <taxon>Viridiplantae</taxon>
        <taxon>Streptophyta</taxon>
        <taxon>Embryophyta</taxon>
        <taxon>Tracheophyta</taxon>
        <taxon>Spermatophyta</taxon>
        <taxon>Magnoliopsida</taxon>
        <taxon>Liliopsida</taxon>
        <taxon>Poales</taxon>
        <taxon>Poaceae</taxon>
        <taxon>BOP clade</taxon>
        <taxon>Oryzoideae</taxon>
        <taxon>Oryzeae</taxon>
        <taxon>Oryzinae</taxon>
        <taxon>Leersia</taxon>
    </lineage>
</organism>
<dbReference type="InterPro" id="IPR011009">
    <property type="entry name" value="Kinase-like_dom_sf"/>
</dbReference>
<dbReference type="HOGENOM" id="CLU_2593231_0_0_1"/>
<dbReference type="Gene3D" id="1.10.510.10">
    <property type="entry name" value="Transferase(Phosphotransferase) domain 1"/>
    <property type="match status" value="1"/>
</dbReference>
<dbReference type="Gramene" id="LPERR04G12620.1">
    <property type="protein sequence ID" value="LPERR04G12620.1"/>
    <property type="gene ID" value="LPERR04G12620"/>
</dbReference>
<accession>A0A0D9W670</accession>
<dbReference type="SUPFAM" id="SSF56112">
    <property type="entry name" value="Protein kinase-like (PK-like)"/>
    <property type="match status" value="1"/>
</dbReference>
<dbReference type="InterPro" id="IPR051343">
    <property type="entry name" value="G-type_lectin_kinases/EP1-like"/>
</dbReference>
<evidence type="ECO:0000259" key="3">
    <source>
        <dbReference type="PROSITE" id="PS50011"/>
    </source>
</evidence>
<dbReference type="PANTHER" id="PTHR47976">
    <property type="entry name" value="G-TYPE LECTIN S-RECEPTOR-LIKE SERINE/THREONINE-PROTEIN KINASE SD2-5"/>
    <property type="match status" value="1"/>
</dbReference>
<reference evidence="4 5" key="1">
    <citation type="submission" date="2012-08" db="EMBL/GenBank/DDBJ databases">
        <title>Oryza genome evolution.</title>
        <authorList>
            <person name="Wing R.A."/>
        </authorList>
    </citation>
    <scope>NUCLEOTIDE SEQUENCE</scope>
</reference>
<dbReference type="Proteomes" id="UP000032180">
    <property type="component" value="Chromosome 4"/>
</dbReference>
<reference evidence="4" key="3">
    <citation type="submission" date="2015-04" db="UniProtKB">
        <authorList>
            <consortium name="EnsemblPlants"/>
        </authorList>
    </citation>
    <scope>IDENTIFICATION</scope>
</reference>
<dbReference type="GO" id="GO:0004672">
    <property type="term" value="F:protein kinase activity"/>
    <property type="evidence" value="ECO:0007669"/>
    <property type="project" value="InterPro"/>
</dbReference>
<feature type="domain" description="Protein kinase" evidence="3">
    <location>
        <begin position="1"/>
        <end position="80"/>
    </location>
</feature>
<evidence type="ECO:0000313" key="5">
    <source>
        <dbReference type="Proteomes" id="UP000032180"/>
    </source>
</evidence>
<sequence>MPENTLLDDNFIAKISDFDLAKLLKAEQTQTSTGIRGTHELLRSRVVQEYGYLKRNVDLKTSNEDKVILTYGHTVGPAPS</sequence>
<dbReference type="PROSITE" id="PS50011">
    <property type="entry name" value="PROTEIN_KINASE_DOM"/>
    <property type="match status" value="1"/>
</dbReference>
<keyword evidence="5" id="KW-1185">Reference proteome</keyword>
<reference evidence="5" key="2">
    <citation type="submission" date="2013-12" db="EMBL/GenBank/DDBJ databases">
        <authorList>
            <person name="Yu Y."/>
            <person name="Lee S."/>
            <person name="de Baynast K."/>
            <person name="Wissotski M."/>
            <person name="Liu L."/>
            <person name="Talag J."/>
            <person name="Goicoechea J."/>
            <person name="Angelova A."/>
            <person name="Jetty R."/>
            <person name="Kudrna D."/>
            <person name="Golser W."/>
            <person name="Rivera L."/>
            <person name="Zhang J."/>
            <person name="Wing R."/>
        </authorList>
    </citation>
    <scope>NUCLEOTIDE SEQUENCE</scope>
</reference>
<dbReference type="AlphaFoldDB" id="A0A0D9W670"/>